<sequence length="88" mass="9939">MKYSQLIDAGIKLKNYNHSEVVLKLKERGVNVDRTFLSKLRNGKYTSTKDELNVALADVLGIDRDLLRVAAIKEKLPSDILELLKKIG</sequence>
<reference evidence="1 2" key="1">
    <citation type="submission" date="2017-03" db="EMBL/GenBank/DDBJ databases">
        <title>Paenibacillus larvae genome sequencing.</title>
        <authorList>
            <person name="Dingman D.W."/>
        </authorList>
    </citation>
    <scope>NUCLEOTIDE SEQUENCE [LARGE SCALE GENOMIC DNA]</scope>
    <source>
        <strain evidence="1 2">SAG 10367</strain>
    </source>
</reference>
<dbReference type="EMBL" id="CP020557">
    <property type="protein sequence ID" value="ARF67075.1"/>
    <property type="molecule type" value="Genomic_DNA"/>
</dbReference>
<protein>
    <recommendedName>
        <fullName evidence="3">HTH cro/C1-type domain-containing protein</fullName>
    </recommendedName>
</protein>
<gene>
    <name evidence="1" type="ORF">B7C51_03475</name>
</gene>
<dbReference type="AlphaFoldDB" id="A0A1V0UP70"/>
<organism evidence="1 2">
    <name type="scientific">Paenibacillus larvae subsp. pulvifaciens</name>
    <dbReference type="NCBI Taxonomy" id="1477"/>
    <lineage>
        <taxon>Bacteria</taxon>
        <taxon>Bacillati</taxon>
        <taxon>Bacillota</taxon>
        <taxon>Bacilli</taxon>
        <taxon>Bacillales</taxon>
        <taxon>Paenibacillaceae</taxon>
        <taxon>Paenibacillus</taxon>
    </lineage>
</organism>
<dbReference type="GO" id="GO:0003677">
    <property type="term" value="F:DNA binding"/>
    <property type="evidence" value="ECO:0007669"/>
    <property type="project" value="InterPro"/>
</dbReference>
<evidence type="ECO:0000313" key="1">
    <source>
        <dbReference type="EMBL" id="ARF67075.1"/>
    </source>
</evidence>
<evidence type="ECO:0008006" key="3">
    <source>
        <dbReference type="Google" id="ProtNLM"/>
    </source>
</evidence>
<proteinExistence type="predicted"/>
<accession>A0A1V0UP70</accession>
<name>A0A1V0UP70_9BACL</name>
<evidence type="ECO:0000313" key="2">
    <source>
        <dbReference type="Proteomes" id="UP000192727"/>
    </source>
</evidence>
<dbReference type="RefSeq" id="WP_083038664.1">
    <property type="nucleotide sequence ID" value="NZ_CP020557.1"/>
</dbReference>
<dbReference type="InterPro" id="IPR010982">
    <property type="entry name" value="Lambda_DNA-bd_dom_sf"/>
</dbReference>
<dbReference type="Proteomes" id="UP000192727">
    <property type="component" value="Chromosome"/>
</dbReference>
<dbReference type="Gene3D" id="1.10.260.40">
    <property type="entry name" value="lambda repressor-like DNA-binding domains"/>
    <property type="match status" value="1"/>
</dbReference>